<sequence>MLQRRGLLGGAVLAAAGVAAGPAPGAAGGFEAAVRAAEREAGGRLGVAVLDTGTGARAAWRGGERFPVASTFKLLLAAAVLQRVEAGREGLDRRVPIAAADLVDHAPVTGRRVGPEGMSVRELLEATMVWSDNPAANLLLPSVGGPEGLTRAARGWGDEGFRLDRWETALGEGRPGDPRDTTTPAAMLLSLERLLVGEVLSGPMRDLLVGWMVGSRTGDAKIRAGLPPGWACGDKTGAAGHGTSNDVAVVWPPGRAPVLVAAYLTESPAAPAGRDAALAAVGRAVAAGF</sequence>
<dbReference type="Gene3D" id="3.40.710.10">
    <property type="entry name" value="DD-peptidase/beta-lactamase superfamily"/>
    <property type="match status" value="1"/>
</dbReference>
<keyword evidence="5 6" id="KW-0046">Antibiotic resistance</keyword>
<keyword evidence="4 6" id="KW-0378">Hydrolase</keyword>
<evidence type="ECO:0000256" key="3">
    <source>
        <dbReference type="ARBA" id="ARBA00012865"/>
    </source>
</evidence>
<reference evidence="8 9" key="1">
    <citation type="journal article" date="2019" name="Environ. Microbiol.">
        <title>Species interactions and distinct microbial communities in high Arctic permafrost affected cryosols are associated with the CH4 and CO2 gas fluxes.</title>
        <authorList>
            <person name="Altshuler I."/>
            <person name="Hamel J."/>
            <person name="Turney S."/>
            <person name="Magnuson E."/>
            <person name="Levesque R."/>
            <person name="Greer C."/>
            <person name="Whyte L.G."/>
        </authorList>
    </citation>
    <scope>NUCLEOTIDE SEQUENCE [LARGE SCALE GENOMIC DNA]</scope>
    <source>
        <strain evidence="8 9">S9.3B</strain>
    </source>
</reference>
<evidence type="ECO:0000256" key="5">
    <source>
        <dbReference type="ARBA" id="ARBA00023251"/>
    </source>
</evidence>
<dbReference type="Pfam" id="PF13354">
    <property type="entry name" value="Beta-lactamase2"/>
    <property type="match status" value="1"/>
</dbReference>
<dbReference type="GO" id="GO:0046677">
    <property type="term" value="P:response to antibiotic"/>
    <property type="evidence" value="ECO:0007669"/>
    <property type="project" value="UniProtKB-UniRule"/>
</dbReference>
<evidence type="ECO:0000313" key="8">
    <source>
        <dbReference type="EMBL" id="TPG51826.1"/>
    </source>
</evidence>
<keyword evidence="9" id="KW-1185">Reference proteome</keyword>
<evidence type="ECO:0000256" key="1">
    <source>
        <dbReference type="ARBA" id="ARBA00001526"/>
    </source>
</evidence>
<dbReference type="SUPFAM" id="SSF56601">
    <property type="entry name" value="beta-lactamase/transpeptidase-like"/>
    <property type="match status" value="1"/>
</dbReference>
<dbReference type="InterPro" id="IPR006311">
    <property type="entry name" value="TAT_signal"/>
</dbReference>
<dbReference type="InterPro" id="IPR023650">
    <property type="entry name" value="Beta-lactam_class-A_AS"/>
</dbReference>
<dbReference type="InterPro" id="IPR045155">
    <property type="entry name" value="Beta-lactam_cat"/>
</dbReference>
<dbReference type="EMBL" id="RCZP01000024">
    <property type="protein sequence ID" value="TPG51826.1"/>
    <property type="molecule type" value="Genomic_DNA"/>
</dbReference>
<dbReference type="RefSeq" id="WP_140885450.1">
    <property type="nucleotide sequence ID" value="NZ_RCZP01000024.1"/>
</dbReference>
<comment type="similarity">
    <text evidence="2 6">Belongs to the class-A beta-lactamase family.</text>
</comment>
<dbReference type="InterPro" id="IPR012338">
    <property type="entry name" value="Beta-lactam/transpept-like"/>
</dbReference>
<proteinExistence type="inferred from homology"/>
<dbReference type="GO" id="GO:0030655">
    <property type="term" value="P:beta-lactam antibiotic catabolic process"/>
    <property type="evidence" value="ECO:0007669"/>
    <property type="project" value="InterPro"/>
</dbReference>
<evidence type="ECO:0000256" key="2">
    <source>
        <dbReference type="ARBA" id="ARBA00009009"/>
    </source>
</evidence>
<name>A0A502FRP4_9PROT</name>
<dbReference type="Proteomes" id="UP000317078">
    <property type="component" value="Unassembled WGS sequence"/>
</dbReference>
<dbReference type="PRINTS" id="PR00118">
    <property type="entry name" value="BLACTAMASEA"/>
</dbReference>
<dbReference type="InterPro" id="IPR000871">
    <property type="entry name" value="Beta-lactam_class-A"/>
</dbReference>
<dbReference type="OrthoDB" id="9784149at2"/>
<dbReference type="EC" id="3.5.2.6" evidence="3 6"/>
<evidence type="ECO:0000313" key="9">
    <source>
        <dbReference type="Proteomes" id="UP000317078"/>
    </source>
</evidence>
<dbReference type="GO" id="GO:0008800">
    <property type="term" value="F:beta-lactamase activity"/>
    <property type="evidence" value="ECO:0007669"/>
    <property type="project" value="UniProtKB-UniRule"/>
</dbReference>
<evidence type="ECO:0000256" key="6">
    <source>
        <dbReference type="RuleBase" id="RU361140"/>
    </source>
</evidence>
<evidence type="ECO:0000256" key="4">
    <source>
        <dbReference type="ARBA" id="ARBA00022801"/>
    </source>
</evidence>
<dbReference type="AlphaFoldDB" id="A0A502FRP4"/>
<accession>A0A502FRP4</accession>
<dbReference type="NCBIfam" id="NF033103">
    <property type="entry name" value="bla_class_A"/>
    <property type="match status" value="1"/>
</dbReference>
<evidence type="ECO:0000259" key="7">
    <source>
        <dbReference type="Pfam" id="PF13354"/>
    </source>
</evidence>
<dbReference type="PANTHER" id="PTHR35333">
    <property type="entry name" value="BETA-LACTAMASE"/>
    <property type="match status" value="1"/>
</dbReference>
<organism evidence="8 9">
    <name type="scientific">Muricoccus nepalensis</name>
    <dbReference type="NCBI Taxonomy" id="1854500"/>
    <lineage>
        <taxon>Bacteria</taxon>
        <taxon>Pseudomonadati</taxon>
        <taxon>Pseudomonadota</taxon>
        <taxon>Alphaproteobacteria</taxon>
        <taxon>Acetobacterales</taxon>
        <taxon>Roseomonadaceae</taxon>
        <taxon>Muricoccus</taxon>
    </lineage>
</organism>
<comment type="caution">
    <text evidence="8">The sequence shown here is derived from an EMBL/GenBank/DDBJ whole genome shotgun (WGS) entry which is preliminary data.</text>
</comment>
<gene>
    <name evidence="8" type="primary">bla</name>
    <name evidence="8" type="ORF">EAH89_19710</name>
</gene>
<comment type="catalytic activity">
    <reaction evidence="1 6">
        <text>a beta-lactam + H2O = a substituted beta-amino acid</text>
        <dbReference type="Rhea" id="RHEA:20401"/>
        <dbReference type="ChEBI" id="CHEBI:15377"/>
        <dbReference type="ChEBI" id="CHEBI:35627"/>
        <dbReference type="ChEBI" id="CHEBI:140347"/>
        <dbReference type="EC" id="3.5.2.6"/>
    </reaction>
</comment>
<dbReference type="PROSITE" id="PS00146">
    <property type="entry name" value="BETA_LACTAMASE_A"/>
    <property type="match status" value="1"/>
</dbReference>
<feature type="domain" description="Beta-lactamase class A catalytic" evidence="7">
    <location>
        <begin position="46"/>
        <end position="263"/>
    </location>
</feature>
<protein>
    <recommendedName>
        <fullName evidence="3 6">Beta-lactamase</fullName>
        <ecNumber evidence="3 6">3.5.2.6</ecNumber>
    </recommendedName>
</protein>
<dbReference type="PROSITE" id="PS51318">
    <property type="entry name" value="TAT"/>
    <property type="match status" value="1"/>
</dbReference>
<dbReference type="PANTHER" id="PTHR35333:SF3">
    <property type="entry name" value="BETA-LACTAMASE-TYPE TRANSPEPTIDASE FOLD CONTAINING PROTEIN"/>
    <property type="match status" value="1"/>
</dbReference>